<dbReference type="AlphaFoldDB" id="A0A0B0MF19"/>
<reference evidence="2" key="1">
    <citation type="submission" date="2014-09" db="EMBL/GenBank/DDBJ databases">
        <authorList>
            <person name="Mudge J."/>
            <person name="Ramaraj T."/>
            <person name="Lindquist I.E."/>
            <person name="Bharti A.K."/>
            <person name="Sundararajan A."/>
            <person name="Cameron C.T."/>
            <person name="Woodward J.E."/>
            <person name="May G.D."/>
            <person name="Brubaker C."/>
            <person name="Broadhvest J."/>
            <person name="Wilkins T.A."/>
        </authorList>
    </citation>
    <scope>NUCLEOTIDE SEQUENCE</scope>
    <source>
        <strain evidence="2">cv. AKA8401</strain>
    </source>
</reference>
<evidence type="ECO:0000313" key="2">
    <source>
        <dbReference type="Proteomes" id="UP000032142"/>
    </source>
</evidence>
<dbReference type="EMBL" id="JRRC01060214">
    <property type="protein sequence ID" value="KHF98986.1"/>
    <property type="molecule type" value="Genomic_DNA"/>
</dbReference>
<accession>A0A0B0MF19</accession>
<keyword evidence="2" id="KW-1185">Reference proteome</keyword>
<organism evidence="1 2">
    <name type="scientific">Gossypium arboreum</name>
    <name type="common">Tree cotton</name>
    <name type="synonym">Gossypium nanking</name>
    <dbReference type="NCBI Taxonomy" id="29729"/>
    <lineage>
        <taxon>Eukaryota</taxon>
        <taxon>Viridiplantae</taxon>
        <taxon>Streptophyta</taxon>
        <taxon>Embryophyta</taxon>
        <taxon>Tracheophyta</taxon>
        <taxon>Spermatophyta</taxon>
        <taxon>Magnoliopsida</taxon>
        <taxon>eudicotyledons</taxon>
        <taxon>Gunneridae</taxon>
        <taxon>Pentapetalae</taxon>
        <taxon>rosids</taxon>
        <taxon>malvids</taxon>
        <taxon>Malvales</taxon>
        <taxon>Malvaceae</taxon>
        <taxon>Malvoideae</taxon>
        <taxon>Gossypium</taxon>
    </lineage>
</organism>
<comment type="caution">
    <text evidence="1">The sequence shown here is derived from an EMBL/GenBank/DDBJ whole genome shotgun (WGS) entry which is preliminary data.</text>
</comment>
<name>A0A0B0MF19_GOSAR</name>
<dbReference type="Proteomes" id="UP000032142">
    <property type="component" value="Unassembled WGS sequence"/>
</dbReference>
<evidence type="ECO:0000313" key="1">
    <source>
        <dbReference type="EMBL" id="KHF98986.1"/>
    </source>
</evidence>
<gene>
    <name evidence="1" type="ORF">F383_38102</name>
</gene>
<sequence>MPGLVILLNNMRFMGAHT</sequence>
<protein>
    <submittedName>
        <fullName evidence="1">Uncharacterized protein</fullName>
    </submittedName>
</protein>
<proteinExistence type="predicted"/>